<dbReference type="PANTHER" id="PTHR43344">
    <property type="entry name" value="PHOSPHOSERINE PHOSPHATASE"/>
    <property type="match status" value="1"/>
</dbReference>
<evidence type="ECO:0000256" key="3">
    <source>
        <dbReference type="ARBA" id="ARBA00022842"/>
    </source>
</evidence>
<keyword evidence="1" id="KW-0479">Metal-binding</keyword>
<dbReference type="CDD" id="cd02612">
    <property type="entry name" value="HAD_PGPPase"/>
    <property type="match status" value="1"/>
</dbReference>
<dbReference type="InterPro" id="IPR006385">
    <property type="entry name" value="HAD_hydro_SerB1"/>
</dbReference>
<dbReference type="KEGG" id="kak:Kalk_10705"/>
<evidence type="ECO:0000313" key="4">
    <source>
        <dbReference type="EMBL" id="AUM12862.1"/>
    </source>
</evidence>
<dbReference type="Proteomes" id="UP000235116">
    <property type="component" value="Chromosome"/>
</dbReference>
<dbReference type="Gene3D" id="3.40.50.1000">
    <property type="entry name" value="HAD superfamily/HAD-like"/>
    <property type="match status" value="1"/>
</dbReference>
<keyword evidence="2" id="KW-0378">Hydrolase</keyword>
<evidence type="ECO:0000256" key="2">
    <source>
        <dbReference type="ARBA" id="ARBA00022801"/>
    </source>
</evidence>
<dbReference type="GO" id="GO:0016787">
    <property type="term" value="F:hydrolase activity"/>
    <property type="evidence" value="ECO:0007669"/>
    <property type="project" value="UniProtKB-KW"/>
</dbReference>
<protein>
    <recommendedName>
        <fullName evidence="6">Phosphoserine phosphatase</fullName>
    </recommendedName>
</protein>
<dbReference type="NCBIfam" id="TIGR01488">
    <property type="entry name" value="HAD-SF-IB"/>
    <property type="match status" value="1"/>
</dbReference>
<dbReference type="SUPFAM" id="SSF56784">
    <property type="entry name" value="HAD-like"/>
    <property type="match status" value="1"/>
</dbReference>
<proteinExistence type="predicted"/>
<dbReference type="RefSeq" id="WP_101894244.1">
    <property type="nucleotide sequence ID" value="NZ_CP022684.1"/>
</dbReference>
<dbReference type="EMBL" id="CP022684">
    <property type="protein sequence ID" value="AUM12862.1"/>
    <property type="molecule type" value="Genomic_DNA"/>
</dbReference>
<dbReference type="GO" id="GO:0046872">
    <property type="term" value="F:metal ion binding"/>
    <property type="evidence" value="ECO:0007669"/>
    <property type="project" value="UniProtKB-KW"/>
</dbReference>
<sequence>MASTIAAFFDVDNTLIDLKSMFSFLDFLEVEVGSLSSAFARDCQKIRRGMLMPNSSREQLNRFYYRILSDYPVDEIDRLGRKWYELTFNEASHYIADTVDKLKSHQAQGHLIVFVSGSFDGLLRPIAEDLGVTHILATDLEQDNHRYTGFLLSEPTIGEGKARRMREFAKRQGIDLAHSYAYGDDISDQAMLSCVGCPNLVNPSDALVKQYQKLLTMPFTVLRAT</sequence>
<evidence type="ECO:0000256" key="1">
    <source>
        <dbReference type="ARBA" id="ARBA00022723"/>
    </source>
</evidence>
<dbReference type="Gene3D" id="1.20.1440.100">
    <property type="entry name" value="SG protein - dephosphorylation function"/>
    <property type="match status" value="1"/>
</dbReference>
<dbReference type="Pfam" id="PF12710">
    <property type="entry name" value="HAD"/>
    <property type="match status" value="1"/>
</dbReference>
<dbReference type="PANTHER" id="PTHR43344:SF13">
    <property type="entry name" value="PHOSPHATASE RV3661-RELATED"/>
    <property type="match status" value="1"/>
</dbReference>
<gene>
    <name evidence="4" type="ORF">Kalk_10705</name>
</gene>
<dbReference type="AlphaFoldDB" id="A0A2K9LKQ0"/>
<dbReference type="NCBIfam" id="TIGR01490">
    <property type="entry name" value="HAD-SF-IB-hyp1"/>
    <property type="match status" value="1"/>
</dbReference>
<name>A0A2K9LKQ0_9GAMM</name>
<keyword evidence="5" id="KW-1185">Reference proteome</keyword>
<dbReference type="InterPro" id="IPR023214">
    <property type="entry name" value="HAD_sf"/>
</dbReference>
<accession>A0A2K9LKQ0</accession>
<dbReference type="InterPro" id="IPR050582">
    <property type="entry name" value="HAD-like_SerB"/>
</dbReference>
<organism evidence="4 5">
    <name type="scientific">Ketobacter alkanivorans</name>
    <dbReference type="NCBI Taxonomy" id="1917421"/>
    <lineage>
        <taxon>Bacteria</taxon>
        <taxon>Pseudomonadati</taxon>
        <taxon>Pseudomonadota</taxon>
        <taxon>Gammaproteobacteria</taxon>
        <taxon>Pseudomonadales</taxon>
        <taxon>Ketobacteraceae</taxon>
        <taxon>Ketobacter</taxon>
    </lineage>
</organism>
<evidence type="ECO:0008006" key="6">
    <source>
        <dbReference type="Google" id="ProtNLM"/>
    </source>
</evidence>
<keyword evidence="3" id="KW-0460">Magnesium</keyword>
<dbReference type="InterPro" id="IPR036412">
    <property type="entry name" value="HAD-like_sf"/>
</dbReference>
<reference evidence="5" key="1">
    <citation type="submission" date="2017-08" db="EMBL/GenBank/DDBJ databases">
        <title>Direct submision.</title>
        <authorList>
            <person name="Kim S.-J."/>
            <person name="Rhee S.-K."/>
        </authorList>
    </citation>
    <scope>NUCLEOTIDE SEQUENCE [LARGE SCALE GENOMIC DNA]</scope>
    <source>
        <strain evidence="5">GI5</strain>
    </source>
</reference>
<evidence type="ECO:0000313" key="5">
    <source>
        <dbReference type="Proteomes" id="UP000235116"/>
    </source>
</evidence>
<dbReference type="OrthoDB" id="9784466at2"/>